<evidence type="ECO:0000256" key="10">
    <source>
        <dbReference type="SAM" id="MobiDB-lite"/>
    </source>
</evidence>
<dbReference type="GO" id="GO:0005739">
    <property type="term" value="C:mitochondrion"/>
    <property type="evidence" value="ECO:0000318"/>
    <property type="project" value="GO_Central"/>
</dbReference>
<proteinExistence type="inferred from homology"/>
<evidence type="ECO:0000256" key="3">
    <source>
        <dbReference type="ARBA" id="ARBA00011814"/>
    </source>
</evidence>
<evidence type="ECO:0000256" key="2">
    <source>
        <dbReference type="ARBA" id="ARBA00006885"/>
    </source>
</evidence>
<dbReference type="InterPro" id="IPR044996">
    <property type="entry name" value="COQ10-like"/>
</dbReference>
<reference evidence="12 13" key="1">
    <citation type="journal article" date="2008" name="Nature">
        <title>Genome analysis of the platypus reveals unique signatures of evolution.</title>
        <authorList>
            <person name="Warren W.C."/>
            <person name="Hillier L.W."/>
            <person name="Marshall Graves J.A."/>
            <person name="Birney E."/>
            <person name="Ponting C.P."/>
            <person name="Grutzner F."/>
            <person name="Belov K."/>
            <person name="Miller W."/>
            <person name="Clarke L."/>
            <person name="Chinwalla A.T."/>
            <person name="Yang S.P."/>
            <person name="Heger A."/>
            <person name="Locke D.P."/>
            <person name="Miethke P."/>
            <person name="Waters P.D."/>
            <person name="Veyrunes F."/>
            <person name="Fulton L."/>
            <person name="Fulton B."/>
            <person name="Graves T."/>
            <person name="Wallis J."/>
            <person name="Puente X.S."/>
            <person name="Lopez-Otin C."/>
            <person name="Ordonez G.R."/>
            <person name="Eichler E.E."/>
            <person name="Chen L."/>
            <person name="Cheng Z."/>
            <person name="Deakin J.E."/>
            <person name="Alsop A."/>
            <person name="Thompson K."/>
            <person name="Kirby P."/>
            <person name="Papenfuss A.T."/>
            <person name="Wakefield M.J."/>
            <person name="Olender T."/>
            <person name="Lancet D."/>
            <person name="Huttley G.A."/>
            <person name="Smit A.F."/>
            <person name="Pask A."/>
            <person name="Temple-Smith P."/>
            <person name="Batzer M.A."/>
            <person name="Walker J.A."/>
            <person name="Konkel M.K."/>
            <person name="Harris R.S."/>
            <person name="Whittington C.M."/>
            <person name="Wong E.S."/>
            <person name="Gemmell N.J."/>
            <person name="Buschiazzo E."/>
            <person name="Vargas Jentzsch I.M."/>
            <person name="Merkel A."/>
            <person name="Schmitz J."/>
            <person name="Zemann A."/>
            <person name="Churakov G."/>
            <person name="Kriegs J.O."/>
            <person name="Brosius J."/>
            <person name="Murchison E.P."/>
            <person name="Sachidanandam R."/>
            <person name="Smith C."/>
            <person name="Hannon G.J."/>
            <person name="Tsend-Ayush E."/>
            <person name="McMillan D."/>
            <person name="Attenborough R."/>
            <person name="Rens W."/>
            <person name="Ferguson-Smith M."/>
            <person name="Lefevre C.M."/>
            <person name="Sharp J.A."/>
            <person name="Nicholas K.R."/>
            <person name="Ray D.A."/>
            <person name="Kube M."/>
            <person name="Reinhardt R."/>
            <person name="Pringle T.H."/>
            <person name="Taylor J."/>
            <person name="Jones R.C."/>
            <person name="Nixon B."/>
            <person name="Dacheux J.L."/>
            <person name="Niwa H."/>
            <person name="Sekita Y."/>
            <person name="Huang X."/>
            <person name="Stark A."/>
            <person name="Kheradpour P."/>
            <person name="Kellis M."/>
            <person name="Flicek P."/>
            <person name="Chen Y."/>
            <person name="Webber C."/>
            <person name="Hardison R."/>
            <person name="Nelson J."/>
            <person name="Hallsworth-Pepin K."/>
            <person name="Delehaunty K."/>
            <person name="Markovic C."/>
            <person name="Minx P."/>
            <person name="Feng Y."/>
            <person name="Kremitzki C."/>
            <person name="Mitreva M."/>
            <person name="Glasscock J."/>
            <person name="Wylie T."/>
            <person name="Wohldmann P."/>
            <person name="Thiru P."/>
            <person name="Nhan M.N."/>
            <person name="Pohl C.S."/>
            <person name="Smith S.M."/>
            <person name="Hou S."/>
            <person name="Nefedov M."/>
            <person name="de Jong P.J."/>
            <person name="Renfree M.B."/>
            <person name="Mardis E.R."/>
            <person name="Wilson R.K."/>
        </authorList>
    </citation>
    <scope>NUCLEOTIDE SEQUENCE [LARGE SCALE GENOMIC DNA]</scope>
    <source>
        <strain evidence="12 13">Glennie</strain>
    </source>
</reference>
<feature type="domain" description="Coenzyme Q-binding protein COQ10 START" evidence="11">
    <location>
        <begin position="175"/>
        <end position="304"/>
    </location>
</feature>
<dbReference type="AlphaFoldDB" id="A0A6I8N8E3"/>
<comment type="subunit">
    <text evidence="3">Interacts with coenzyme Q.</text>
</comment>
<evidence type="ECO:0000256" key="6">
    <source>
        <dbReference type="ARBA" id="ARBA00023128"/>
    </source>
</evidence>
<keyword evidence="7" id="KW-0472">Membrane</keyword>
<keyword evidence="4" id="KW-0999">Mitochondrion inner membrane</keyword>
<evidence type="ECO:0000313" key="13">
    <source>
        <dbReference type="Proteomes" id="UP000002279"/>
    </source>
</evidence>
<keyword evidence="5" id="KW-0809">Transit peptide</keyword>
<evidence type="ECO:0000256" key="5">
    <source>
        <dbReference type="ARBA" id="ARBA00022946"/>
    </source>
</evidence>
<dbReference type="SUPFAM" id="SSF55961">
    <property type="entry name" value="Bet v1-like"/>
    <property type="match status" value="1"/>
</dbReference>
<comment type="function">
    <text evidence="8">Required for the function of coenzyme Q in the respiratory chain. May serve as a chaperone or may be involved in the transport of Q6 from its site of synthesis to the catalytic sites of the respiratory complexes.</text>
</comment>
<evidence type="ECO:0000256" key="7">
    <source>
        <dbReference type="ARBA" id="ARBA00023136"/>
    </source>
</evidence>
<gene>
    <name evidence="12" type="primary">COQ10B</name>
</gene>
<organism evidence="12 13">
    <name type="scientific">Ornithorhynchus anatinus</name>
    <name type="common">Duckbill platypus</name>
    <dbReference type="NCBI Taxonomy" id="9258"/>
    <lineage>
        <taxon>Eukaryota</taxon>
        <taxon>Metazoa</taxon>
        <taxon>Chordata</taxon>
        <taxon>Craniata</taxon>
        <taxon>Vertebrata</taxon>
        <taxon>Euteleostomi</taxon>
        <taxon>Mammalia</taxon>
        <taxon>Monotremata</taxon>
        <taxon>Ornithorhynchidae</taxon>
        <taxon>Ornithorhynchus</taxon>
    </lineage>
</organism>
<evidence type="ECO:0000256" key="4">
    <source>
        <dbReference type="ARBA" id="ARBA00022792"/>
    </source>
</evidence>
<dbReference type="CDD" id="cd07813">
    <property type="entry name" value="COQ10p_like"/>
    <property type="match status" value="1"/>
</dbReference>
<dbReference type="Proteomes" id="UP000002279">
    <property type="component" value="Chromosome 7"/>
</dbReference>
<dbReference type="PANTHER" id="PTHR12901">
    <property type="entry name" value="SPERM PROTEIN HOMOLOG"/>
    <property type="match status" value="1"/>
</dbReference>
<dbReference type="GO" id="GO:0045333">
    <property type="term" value="P:cellular respiration"/>
    <property type="evidence" value="ECO:0007669"/>
    <property type="project" value="InterPro"/>
</dbReference>
<dbReference type="GO" id="GO:0048039">
    <property type="term" value="F:ubiquinone binding"/>
    <property type="evidence" value="ECO:0007669"/>
    <property type="project" value="InterPro"/>
</dbReference>
<dbReference type="PANTHER" id="PTHR12901:SF9">
    <property type="entry name" value="COENZYME Q-BINDING PROTEIN COQ10 HOMOLOG B, MITOCHONDRIAL"/>
    <property type="match status" value="1"/>
</dbReference>
<reference evidence="12" key="3">
    <citation type="submission" date="2025-09" db="UniProtKB">
        <authorList>
            <consortium name="Ensembl"/>
        </authorList>
    </citation>
    <scope>IDENTIFICATION</scope>
    <source>
        <strain evidence="12">Glennie</strain>
    </source>
</reference>
<sequence length="329" mass="36962">MGINREPPAGRPDDPVSPPALGTVPGTWRALNGYRRYYQIPAQPLVSGRVTSLGLSSLIWKMGMKAGSPTGDTLMTSYPPRRLAWCSAHSERLANAIILVVPGFFPPARLGRARGVLFLLLFRPPCRHWASCGILSGKTPRPQAPGPGEIPARAFFNLTAPLVNKRKEYSERRIIGYSMREMYDVVAGMEDYRHFVPWCKKSDVISRRAGYCKTRLEIGFPPVLERYTSVVTLVKPHMVKASCTDGKLFNHLETIWRFGPGLPGYPRTCTLDFSISFEFRSLLHSQLATLFFDEVVKQMVAAFERRASKLYGPETAIPRELMLHEVHQT</sequence>
<evidence type="ECO:0000259" key="11">
    <source>
        <dbReference type="Pfam" id="PF03364"/>
    </source>
</evidence>
<dbReference type="GO" id="GO:0005743">
    <property type="term" value="C:mitochondrial inner membrane"/>
    <property type="evidence" value="ECO:0007669"/>
    <property type="project" value="UniProtKB-SubCell"/>
</dbReference>
<dbReference type="FunFam" id="3.30.530.20:FF:000002">
    <property type="entry name" value="Coenzyme Q-binding protein COQ10 homolog, mitochondrial"/>
    <property type="match status" value="1"/>
</dbReference>
<dbReference type="GeneTree" id="ENSGT00940000155367"/>
<dbReference type="Bgee" id="ENSOANG00000043506">
    <property type="expression patterns" value="Expressed in heart and 7 other cell types or tissues"/>
</dbReference>
<dbReference type="Pfam" id="PF03364">
    <property type="entry name" value="Polyketide_cyc"/>
    <property type="match status" value="1"/>
</dbReference>
<comment type="subcellular location">
    <subcellularLocation>
        <location evidence="1">Mitochondrion inner membrane</location>
        <topology evidence="1">Peripheral membrane protein</topology>
        <orientation evidence="1">Matrix side</orientation>
    </subcellularLocation>
</comment>
<dbReference type="InterPro" id="IPR005031">
    <property type="entry name" value="COQ10_START"/>
</dbReference>
<keyword evidence="6" id="KW-0496">Mitochondrion</keyword>
<dbReference type="Gene3D" id="3.30.530.20">
    <property type="match status" value="1"/>
</dbReference>
<reference evidence="12" key="2">
    <citation type="submission" date="2025-08" db="UniProtKB">
        <authorList>
            <consortium name="Ensembl"/>
        </authorList>
    </citation>
    <scope>IDENTIFICATION</scope>
    <source>
        <strain evidence="12">Glennie</strain>
    </source>
</reference>
<evidence type="ECO:0000313" key="12">
    <source>
        <dbReference type="Ensembl" id="ENSOANP00000037291.1"/>
    </source>
</evidence>
<dbReference type="Ensembl" id="ENSOANT00000050130.1">
    <property type="protein sequence ID" value="ENSOANP00000037291.1"/>
    <property type="gene ID" value="ENSOANG00000043506.1"/>
</dbReference>
<accession>A0A6I8N8E3</accession>
<evidence type="ECO:0000256" key="8">
    <source>
        <dbReference type="ARBA" id="ARBA00024947"/>
    </source>
</evidence>
<keyword evidence="13" id="KW-1185">Reference proteome</keyword>
<dbReference type="InterPro" id="IPR023393">
    <property type="entry name" value="START-like_dom_sf"/>
</dbReference>
<dbReference type="FunCoup" id="A0A6I8N8E3">
    <property type="interactions" value="794"/>
</dbReference>
<comment type="similarity">
    <text evidence="2">Belongs to the COQ10 family.</text>
</comment>
<name>A0A6I8N8E3_ORNAN</name>
<feature type="region of interest" description="Disordered" evidence="10">
    <location>
        <begin position="1"/>
        <end position="22"/>
    </location>
</feature>
<evidence type="ECO:0000256" key="1">
    <source>
        <dbReference type="ARBA" id="ARBA00004443"/>
    </source>
</evidence>
<dbReference type="InParanoid" id="A0A6I8N8E3"/>
<evidence type="ECO:0000256" key="9">
    <source>
        <dbReference type="ARBA" id="ARBA00039620"/>
    </source>
</evidence>
<protein>
    <recommendedName>
        <fullName evidence="9">Coenzyme Q-binding protein COQ10 homolog B, mitochondrial</fullName>
    </recommendedName>
</protein>